<keyword evidence="1" id="KW-1133">Transmembrane helix</keyword>
<dbReference type="GeneID" id="20657627"/>
<protein>
    <submittedName>
        <fullName evidence="3">Uncharacterized protein</fullName>
    </submittedName>
</protein>
<gene>
    <name evidence="3" type="ORF">PHYSODRAFT_498949</name>
</gene>
<feature type="signal peptide" evidence="2">
    <location>
        <begin position="1"/>
        <end position="18"/>
    </location>
</feature>
<evidence type="ECO:0000313" key="3">
    <source>
        <dbReference type="EMBL" id="EGZ16483.1"/>
    </source>
</evidence>
<keyword evidence="2" id="KW-0732">Signal</keyword>
<feature type="transmembrane region" description="Helical" evidence="1">
    <location>
        <begin position="299"/>
        <end position="318"/>
    </location>
</feature>
<feature type="transmembrane region" description="Helical" evidence="1">
    <location>
        <begin position="171"/>
        <end position="195"/>
    </location>
</feature>
<keyword evidence="4" id="KW-1185">Reference proteome</keyword>
<dbReference type="Proteomes" id="UP000002640">
    <property type="component" value="Unassembled WGS sequence"/>
</dbReference>
<name>G4ZDV8_PHYSP</name>
<dbReference type="InParanoid" id="G4ZDV8"/>
<evidence type="ECO:0000313" key="4">
    <source>
        <dbReference type="Proteomes" id="UP000002640"/>
    </source>
</evidence>
<dbReference type="AlphaFoldDB" id="G4ZDV8"/>
<accession>G4ZDV8</accession>
<evidence type="ECO:0000256" key="1">
    <source>
        <dbReference type="SAM" id="Phobius"/>
    </source>
</evidence>
<sequence>MIWFWVFAWIFTIAECVAKLLPETFTTGSAPTQLSTVQILIKLVRAMFVHIVIVTTMSIGVGIAIASHHFTHDTLKADVYWPMMCYNFILTVTDTHTRYIFKVETVNGQTKALRQSRRARQLTTAAPSPRRSPSLTQFLRVFNQNLALVVSGLSAGAFVHVASSIEMREKWQLVVFAMCSQTLKFLIQAAAKLYLGRRKRTPSLRTMAIIMAAPTILVDTQLRTVILCLDSKSLTLAGSYPLPRVKMNSDDGLVETLRAQSLVVSTGSLSSPELEGVARVQKLTALHAAEVYADMHGEFIAMCCAYVIIICFGSNPRFLLGGNASTSTTHSFEVTTVLVQMGIEVVADVIAIPMEIRFGVHFEKLHKDDAFLAIFMVLVAVVNIHIASGVYMRI</sequence>
<proteinExistence type="predicted"/>
<feature type="transmembrane region" description="Helical" evidence="1">
    <location>
        <begin position="42"/>
        <end position="66"/>
    </location>
</feature>
<feature type="transmembrane region" description="Helical" evidence="1">
    <location>
        <begin position="146"/>
        <end position="165"/>
    </location>
</feature>
<dbReference type="OMA" id="IAMCCAY"/>
<dbReference type="KEGG" id="psoj:PHYSODRAFT_498949"/>
<keyword evidence="1" id="KW-0812">Transmembrane</keyword>
<evidence type="ECO:0000256" key="2">
    <source>
        <dbReference type="SAM" id="SignalP"/>
    </source>
</evidence>
<dbReference type="EMBL" id="JH159154">
    <property type="protein sequence ID" value="EGZ16483.1"/>
    <property type="molecule type" value="Genomic_DNA"/>
</dbReference>
<reference evidence="3 4" key="1">
    <citation type="journal article" date="2006" name="Science">
        <title>Phytophthora genome sequences uncover evolutionary origins and mechanisms of pathogenesis.</title>
        <authorList>
            <person name="Tyler B.M."/>
            <person name="Tripathy S."/>
            <person name="Zhang X."/>
            <person name="Dehal P."/>
            <person name="Jiang R.H."/>
            <person name="Aerts A."/>
            <person name="Arredondo F.D."/>
            <person name="Baxter L."/>
            <person name="Bensasson D."/>
            <person name="Beynon J.L."/>
            <person name="Chapman J."/>
            <person name="Damasceno C.M."/>
            <person name="Dorrance A.E."/>
            <person name="Dou D."/>
            <person name="Dickerman A.W."/>
            <person name="Dubchak I.L."/>
            <person name="Garbelotto M."/>
            <person name="Gijzen M."/>
            <person name="Gordon S.G."/>
            <person name="Govers F."/>
            <person name="Grunwald N.J."/>
            <person name="Huang W."/>
            <person name="Ivors K.L."/>
            <person name="Jones R.W."/>
            <person name="Kamoun S."/>
            <person name="Krampis K."/>
            <person name="Lamour K.H."/>
            <person name="Lee M.K."/>
            <person name="McDonald W.H."/>
            <person name="Medina M."/>
            <person name="Meijer H.J."/>
            <person name="Nordberg E.K."/>
            <person name="Maclean D.J."/>
            <person name="Ospina-Giraldo M.D."/>
            <person name="Morris P.F."/>
            <person name="Phuntumart V."/>
            <person name="Putnam N.H."/>
            <person name="Rash S."/>
            <person name="Rose J.K."/>
            <person name="Sakihama Y."/>
            <person name="Salamov A.A."/>
            <person name="Savidor A."/>
            <person name="Scheuring C.F."/>
            <person name="Smith B.M."/>
            <person name="Sobral B.W."/>
            <person name="Terry A."/>
            <person name="Torto-Alalibo T.A."/>
            <person name="Win J."/>
            <person name="Xu Z."/>
            <person name="Zhang H."/>
            <person name="Grigoriev I.V."/>
            <person name="Rokhsar D.S."/>
            <person name="Boore J.L."/>
        </authorList>
    </citation>
    <scope>NUCLEOTIDE SEQUENCE [LARGE SCALE GENOMIC DNA]</scope>
    <source>
        <strain evidence="3 4">P6497</strain>
    </source>
</reference>
<keyword evidence="1" id="KW-0472">Membrane</keyword>
<organism evidence="3 4">
    <name type="scientific">Phytophthora sojae (strain P6497)</name>
    <name type="common">Soybean stem and root rot agent</name>
    <name type="synonym">Phytophthora megasperma f. sp. glycines</name>
    <dbReference type="NCBI Taxonomy" id="1094619"/>
    <lineage>
        <taxon>Eukaryota</taxon>
        <taxon>Sar</taxon>
        <taxon>Stramenopiles</taxon>
        <taxon>Oomycota</taxon>
        <taxon>Peronosporomycetes</taxon>
        <taxon>Peronosporales</taxon>
        <taxon>Peronosporaceae</taxon>
        <taxon>Phytophthora</taxon>
    </lineage>
</organism>
<feature type="chain" id="PRO_5003472359" evidence="2">
    <location>
        <begin position="19"/>
        <end position="394"/>
    </location>
</feature>
<dbReference type="RefSeq" id="XP_009525541.1">
    <property type="nucleotide sequence ID" value="XM_009527246.1"/>
</dbReference>
<feature type="transmembrane region" description="Helical" evidence="1">
    <location>
        <begin position="370"/>
        <end position="392"/>
    </location>
</feature>